<accession>A0ABX5PRK1</accession>
<dbReference type="EMBL" id="QJSY01000004">
    <property type="protein sequence ID" value="PYE60214.1"/>
    <property type="molecule type" value="Genomic_DNA"/>
</dbReference>
<sequence>MELLIIHDRLEEILRAETHVLENKLLSDPLNVNRKGHPSLTDIWYSPGVEFKCLLDRNVVSYLISLVNGLDISEQKNQQPYRSVAALQAVLNAGNILSETGYSYHEYIERNGLDKADDELALFRTADNLNPNIYLDLFLKQRDSISRNELSLFKTGELIGGKLPERLTLVERNAVIIKKAISLARSKRISPYQTMLELMDWIYDEYMFSAPSFHFLSVYFSSWKISKMLKSHGPKDLRNAIWDISFIQLLIKYCREDSDSVWLFSSFDKAIHSVVDLTFVRREEDESMYMERLENSYASMWGKKNGYGKKLLNKLVKISENGDDPQRKINLFNGSAEYQFDLRARVQREYEEALS</sequence>
<reference evidence="1 2" key="1">
    <citation type="submission" date="2018-06" db="EMBL/GenBank/DDBJ databases">
        <title>Genomic Encyclopedia of Type Strains, Phase III (KMG-III): the genomes of soil and plant-associated and newly described type strains.</title>
        <authorList>
            <person name="Whitman W."/>
        </authorList>
    </citation>
    <scope>NUCLEOTIDE SEQUENCE [LARGE SCALE GENOMIC DNA]</scope>
    <source>
        <strain evidence="1 2">JC5</strain>
    </source>
</reference>
<dbReference type="Proteomes" id="UP000247584">
    <property type="component" value="Unassembled WGS sequence"/>
</dbReference>
<organism evidence="1 2">
    <name type="scientific">Shewanella chilikensis</name>
    <dbReference type="NCBI Taxonomy" id="558541"/>
    <lineage>
        <taxon>Bacteria</taxon>
        <taxon>Pseudomonadati</taxon>
        <taxon>Pseudomonadota</taxon>
        <taxon>Gammaproteobacteria</taxon>
        <taxon>Alteromonadales</taxon>
        <taxon>Shewanellaceae</taxon>
        <taxon>Shewanella</taxon>
    </lineage>
</organism>
<proteinExistence type="predicted"/>
<comment type="caution">
    <text evidence="1">The sequence shown here is derived from an EMBL/GenBank/DDBJ whole genome shotgun (WGS) entry which is preliminary data.</text>
</comment>
<keyword evidence="2" id="KW-1185">Reference proteome</keyword>
<name>A0ABX5PRK1_9GAMM</name>
<gene>
    <name evidence="1" type="ORF">C8J23_10474</name>
</gene>
<evidence type="ECO:0000313" key="1">
    <source>
        <dbReference type="EMBL" id="PYE60214.1"/>
    </source>
</evidence>
<protein>
    <submittedName>
        <fullName evidence="1">Uncharacterized protein</fullName>
    </submittedName>
</protein>
<evidence type="ECO:0000313" key="2">
    <source>
        <dbReference type="Proteomes" id="UP000247584"/>
    </source>
</evidence>